<evidence type="ECO:0000313" key="2">
    <source>
        <dbReference type="EMBL" id="KON32978.1"/>
    </source>
</evidence>
<accession>A0A0M0BWJ8</accession>
<evidence type="ECO:0000259" key="1">
    <source>
        <dbReference type="Pfam" id="PF26485"/>
    </source>
</evidence>
<name>A0A0M0BWJ8_9ARCH</name>
<gene>
    <name evidence="2" type="ORF">AC477_02170</name>
</gene>
<proteinExistence type="predicted"/>
<sequence length="78" mass="9055">MALDHEMQRWSGFVRALRKEDKLVFDQLMDVFRNFASAVSNTTRPVLFEAMVMSVLLHQKKVLNKLEKMVVAVSKQSE</sequence>
<reference evidence="2 3" key="1">
    <citation type="submission" date="2015-06" db="EMBL/GenBank/DDBJ databases">
        <title>New insights into the roles of widespread benthic archaea in carbon and nitrogen cycling.</title>
        <authorList>
            <person name="Lazar C.S."/>
            <person name="Baker B.J."/>
            <person name="Seitz K.W."/>
            <person name="Hyde A.S."/>
            <person name="Dick G.J."/>
            <person name="Hinrichs K.-U."/>
            <person name="Teske A.P."/>
        </authorList>
    </citation>
    <scope>NUCLEOTIDE SEQUENCE [LARGE SCALE GENOMIC DNA]</scope>
    <source>
        <strain evidence="2">SG8-32-1</strain>
    </source>
</reference>
<dbReference type="Pfam" id="PF26485">
    <property type="entry name" value="DUF8156"/>
    <property type="match status" value="1"/>
</dbReference>
<dbReference type="EMBL" id="LFWU01000045">
    <property type="protein sequence ID" value="KON32978.1"/>
    <property type="molecule type" value="Genomic_DNA"/>
</dbReference>
<dbReference type="Proteomes" id="UP000037237">
    <property type="component" value="Unassembled WGS sequence"/>
</dbReference>
<feature type="domain" description="DUF8156" evidence="1">
    <location>
        <begin position="2"/>
        <end position="75"/>
    </location>
</feature>
<dbReference type="InterPro" id="IPR058469">
    <property type="entry name" value="DUF8156"/>
</dbReference>
<protein>
    <recommendedName>
        <fullName evidence="1">DUF8156 domain-containing protein</fullName>
    </recommendedName>
</protein>
<comment type="caution">
    <text evidence="2">The sequence shown here is derived from an EMBL/GenBank/DDBJ whole genome shotgun (WGS) entry which is preliminary data.</text>
</comment>
<dbReference type="AlphaFoldDB" id="A0A0M0BWJ8"/>
<organism evidence="2 3">
    <name type="scientific">miscellaneous Crenarchaeota group-1 archaeon SG8-32-1</name>
    <dbReference type="NCBI Taxonomy" id="1685124"/>
    <lineage>
        <taxon>Archaea</taxon>
        <taxon>Candidatus Bathyarchaeota</taxon>
        <taxon>MCG-1</taxon>
    </lineage>
</organism>
<evidence type="ECO:0000313" key="3">
    <source>
        <dbReference type="Proteomes" id="UP000037237"/>
    </source>
</evidence>